<protein>
    <recommendedName>
        <fullName evidence="10">Arginine--tRNA ligase</fullName>
        <ecNumber evidence="10">6.1.1.19</ecNumber>
    </recommendedName>
    <alternativeName>
        <fullName evidence="10">Arginyl-tRNA synthetase</fullName>
        <shortName evidence="10">ArgRS</shortName>
    </alternativeName>
</protein>
<dbReference type="GO" id="GO:0004814">
    <property type="term" value="F:arginine-tRNA ligase activity"/>
    <property type="evidence" value="ECO:0007669"/>
    <property type="project" value="UniProtKB-UniRule"/>
</dbReference>
<evidence type="ECO:0000256" key="8">
    <source>
        <dbReference type="ARBA" id="ARBA00023146"/>
    </source>
</evidence>
<dbReference type="InterPro" id="IPR001278">
    <property type="entry name" value="Arg-tRNA-ligase"/>
</dbReference>
<dbReference type="GO" id="GO:0005524">
    <property type="term" value="F:ATP binding"/>
    <property type="evidence" value="ECO:0007669"/>
    <property type="project" value="UniProtKB-UniRule"/>
</dbReference>
<dbReference type="Pfam" id="PF00750">
    <property type="entry name" value="tRNA-synt_1d"/>
    <property type="match status" value="1"/>
</dbReference>
<dbReference type="CDD" id="cd07956">
    <property type="entry name" value="Anticodon_Ia_Arg"/>
    <property type="match status" value="1"/>
</dbReference>
<feature type="domain" description="DALR anticodon binding" evidence="12">
    <location>
        <begin position="453"/>
        <end position="572"/>
    </location>
</feature>
<dbReference type="PROSITE" id="PS00178">
    <property type="entry name" value="AA_TRNA_LIGASE_I"/>
    <property type="match status" value="1"/>
</dbReference>
<evidence type="ECO:0000256" key="9">
    <source>
        <dbReference type="ARBA" id="ARBA00049339"/>
    </source>
</evidence>
<dbReference type="FunFam" id="1.10.730.10:FF:000008">
    <property type="entry name" value="Arginine--tRNA ligase"/>
    <property type="match status" value="1"/>
</dbReference>
<dbReference type="PRINTS" id="PR01038">
    <property type="entry name" value="TRNASYNTHARG"/>
</dbReference>
<comment type="similarity">
    <text evidence="2 10 11">Belongs to the class-I aminoacyl-tRNA synthetase family.</text>
</comment>
<dbReference type="InterPro" id="IPR036695">
    <property type="entry name" value="Arg-tRNA-synth_N_sf"/>
</dbReference>
<feature type="domain" description="Arginyl tRNA synthetase N-terminal" evidence="13">
    <location>
        <begin position="1"/>
        <end position="87"/>
    </location>
</feature>
<evidence type="ECO:0000256" key="1">
    <source>
        <dbReference type="ARBA" id="ARBA00004496"/>
    </source>
</evidence>
<dbReference type="SUPFAM" id="SSF55190">
    <property type="entry name" value="Arginyl-tRNA synthetase (ArgRS), N-terminal 'additional' domain"/>
    <property type="match status" value="1"/>
</dbReference>
<proteinExistence type="inferred from homology"/>
<evidence type="ECO:0000256" key="5">
    <source>
        <dbReference type="ARBA" id="ARBA00022741"/>
    </source>
</evidence>
<evidence type="ECO:0000259" key="13">
    <source>
        <dbReference type="SMART" id="SM01016"/>
    </source>
</evidence>
<dbReference type="GO" id="GO:0005737">
    <property type="term" value="C:cytoplasm"/>
    <property type="evidence" value="ECO:0007669"/>
    <property type="project" value="UniProtKB-SubCell"/>
</dbReference>
<organism evidence="14">
    <name type="scientific">Singulisphaera sp. Ch08</name>
    <dbReference type="NCBI Taxonomy" id="3120278"/>
    <lineage>
        <taxon>Bacteria</taxon>
        <taxon>Pseudomonadati</taxon>
        <taxon>Planctomycetota</taxon>
        <taxon>Planctomycetia</taxon>
        <taxon>Isosphaerales</taxon>
        <taxon>Isosphaeraceae</taxon>
        <taxon>Singulisphaera</taxon>
    </lineage>
</organism>
<keyword evidence="8 10" id="KW-0030">Aminoacyl-tRNA synthetase</keyword>
<keyword evidence="4 10" id="KW-0436">Ligase</keyword>
<evidence type="ECO:0000256" key="2">
    <source>
        <dbReference type="ARBA" id="ARBA00005594"/>
    </source>
</evidence>
<dbReference type="InterPro" id="IPR035684">
    <property type="entry name" value="ArgRS_core"/>
</dbReference>
<dbReference type="InterPro" id="IPR008909">
    <property type="entry name" value="DALR_anticod-bd"/>
</dbReference>
<comment type="subunit">
    <text evidence="10">Monomer.</text>
</comment>
<dbReference type="InterPro" id="IPR009080">
    <property type="entry name" value="tRNAsynth_Ia_anticodon-bd"/>
</dbReference>
<dbReference type="Gene3D" id="1.10.730.10">
    <property type="entry name" value="Isoleucyl-tRNA Synthetase, Domain 1"/>
    <property type="match status" value="1"/>
</dbReference>
<dbReference type="PANTHER" id="PTHR11956">
    <property type="entry name" value="ARGINYL-TRNA SYNTHETASE"/>
    <property type="match status" value="1"/>
</dbReference>
<dbReference type="HAMAP" id="MF_00123">
    <property type="entry name" value="Arg_tRNA_synth"/>
    <property type="match status" value="1"/>
</dbReference>
<comment type="subcellular location">
    <subcellularLocation>
        <location evidence="1 10">Cytoplasm</location>
    </subcellularLocation>
</comment>
<gene>
    <name evidence="10 14" type="primary">argS</name>
    <name evidence="14" type="ORF">V5E97_12275</name>
</gene>
<dbReference type="InterPro" id="IPR014729">
    <property type="entry name" value="Rossmann-like_a/b/a_fold"/>
</dbReference>
<dbReference type="PANTHER" id="PTHR11956:SF5">
    <property type="entry name" value="ARGININE--TRNA LIGASE, CYTOPLASMIC"/>
    <property type="match status" value="1"/>
</dbReference>
<feature type="short sequence motif" description="'HIGH' region" evidence="10">
    <location>
        <begin position="123"/>
        <end position="133"/>
    </location>
</feature>
<dbReference type="InterPro" id="IPR001412">
    <property type="entry name" value="aa-tRNA-synth_I_CS"/>
</dbReference>
<dbReference type="NCBIfam" id="TIGR00456">
    <property type="entry name" value="argS"/>
    <property type="match status" value="1"/>
</dbReference>
<dbReference type="Pfam" id="PF05746">
    <property type="entry name" value="DALR_1"/>
    <property type="match status" value="1"/>
</dbReference>
<accession>A0AAU7CNV7</accession>
<reference evidence="14" key="1">
    <citation type="submission" date="2024-05" db="EMBL/GenBank/DDBJ databases">
        <title>Planctomycetes of the genus Singulisphaera possess chitinolytic capabilities.</title>
        <authorList>
            <person name="Ivanova A."/>
        </authorList>
    </citation>
    <scope>NUCLEOTIDE SEQUENCE</scope>
    <source>
        <strain evidence="14">Ch08T</strain>
    </source>
</reference>
<dbReference type="AlphaFoldDB" id="A0AAU7CNV7"/>
<dbReference type="RefSeq" id="WP_406699628.1">
    <property type="nucleotide sequence ID" value="NZ_CP155447.1"/>
</dbReference>
<dbReference type="Gene3D" id="3.40.50.620">
    <property type="entry name" value="HUPs"/>
    <property type="match status" value="1"/>
</dbReference>
<keyword evidence="6 10" id="KW-0067">ATP-binding</keyword>
<comment type="catalytic activity">
    <reaction evidence="9 10">
        <text>tRNA(Arg) + L-arginine + ATP = L-arginyl-tRNA(Arg) + AMP + diphosphate</text>
        <dbReference type="Rhea" id="RHEA:20301"/>
        <dbReference type="Rhea" id="RHEA-COMP:9658"/>
        <dbReference type="Rhea" id="RHEA-COMP:9673"/>
        <dbReference type="ChEBI" id="CHEBI:30616"/>
        <dbReference type="ChEBI" id="CHEBI:32682"/>
        <dbReference type="ChEBI" id="CHEBI:33019"/>
        <dbReference type="ChEBI" id="CHEBI:78442"/>
        <dbReference type="ChEBI" id="CHEBI:78513"/>
        <dbReference type="ChEBI" id="CHEBI:456215"/>
        <dbReference type="EC" id="6.1.1.19"/>
    </reaction>
</comment>
<dbReference type="Pfam" id="PF03485">
    <property type="entry name" value="Arg_tRNA_synt_N"/>
    <property type="match status" value="1"/>
</dbReference>
<evidence type="ECO:0000256" key="3">
    <source>
        <dbReference type="ARBA" id="ARBA00022490"/>
    </source>
</evidence>
<keyword evidence="7 10" id="KW-0648">Protein biosynthesis</keyword>
<dbReference type="SUPFAM" id="SSF47323">
    <property type="entry name" value="Anticodon-binding domain of a subclass of class I aminoacyl-tRNA synthetases"/>
    <property type="match status" value="1"/>
</dbReference>
<evidence type="ECO:0000256" key="7">
    <source>
        <dbReference type="ARBA" id="ARBA00022917"/>
    </source>
</evidence>
<dbReference type="InterPro" id="IPR005148">
    <property type="entry name" value="Arg-tRNA-synth_N"/>
</dbReference>
<keyword evidence="5 10" id="KW-0547">Nucleotide-binding</keyword>
<evidence type="ECO:0000256" key="11">
    <source>
        <dbReference type="RuleBase" id="RU363038"/>
    </source>
</evidence>
<dbReference type="GO" id="GO:0006420">
    <property type="term" value="P:arginyl-tRNA aminoacylation"/>
    <property type="evidence" value="ECO:0007669"/>
    <property type="project" value="UniProtKB-UniRule"/>
</dbReference>
<sequence length="572" mass="63243">MNVLERLRQSFAAATPEGGDATAFAAAVRPSTDSKFGDYQANGCMALAKTLQKNPRELANRVAESVDLAPLAATPEVAGPGFLNVRLDDAWVARTLETLIADEALGIAPPARPKTVVVDYSSPNVAKPMHVGHIRSTVIGESLARIFAALGHQVIRDNHLGDWGSQFGMILWGWKNHRDEAAFAAQPVAELARLYRLAQSKIKAKEPNIEDATRVETAKLHAGDAENRALWERFMPYCLAALKDVYDRLGVKFDVELGESFYDPMLAGVVADLESKGIAQVSEGATVVFVEGTKAPLIVRKSDGAYNYATTDLATIKYREETWKPDEVLYVVDHRQGDHFKLLFAVARRWGYERTDLEHVAFGTILGTDRKPFKTRDGDVVGLESLLDEGVAEALKVVQEISPDLEPEQHQRVAEVVGLGSIKYADLSQNRQSDYVFDWKKMLAMNGNTGAYLQYAYARIQSIFRKGEITPESLRLQSPTIALSHPAERALGVRLLRLPETLELAALELKPNVLTDYLFDLANAFSSFFEECPVLKAESTERRNSRLALADITARTLKFGLDLLGIEVVDRM</sequence>
<dbReference type="EC" id="6.1.1.19" evidence="10"/>
<dbReference type="Gene3D" id="3.30.1360.70">
    <property type="entry name" value="Arginyl tRNA synthetase N-terminal domain"/>
    <property type="match status" value="1"/>
</dbReference>
<dbReference type="EMBL" id="CP155447">
    <property type="protein sequence ID" value="XBH06780.1"/>
    <property type="molecule type" value="Genomic_DNA"/>
</dbReference>
<evidence type="ECO:0000259" key="12">
    <source>
        <dbReference type="SMART" id="SM00836"/>
    </source>
</evidence>
<name>A0AAU7CNV7_9BACT</name>
<keyword evidence="3 10" id="KW-0963">Cytoplasm</keyword>
<dbReference type="SUPFAM" id="SSF52374">
    <property type="entry name" value="Nucleotidylyl transferase"/>
    <property type="match status" value="1"/>
</dbReference>
<evidence type="ECO:0000256" key="6">
    <source>
        <dbReference type="ARBA" id="ARBA00022840"/>
    </source>
</evidence>
<dbReference type="CDD" id="cd00671">
    <property type="entry name" value="ArgRS_core"/>
    <property type="match status" value="1"/>
</dbReference>
<dbReference type="SMART" id="SM01016">
    <property type="entry name" value="Arg_tRNA_synt_N"/>
    <property type="match status" value="1"/>
</dbReference>
<dbReference type="FunFam" id="3.40.50.620:FF:000116">
    <property type="entry name" value="Arginine--tRNA ligase"/>
    <property type="match status" value="1"/>
</dbReference>
<dbReference type="SMART" id="SM00836">
    <property type="entry name" value="DALR_1"/>
    <property type="match status" value="1"/>
</dbReference>
<evidence type="ECO:0000313" key="14">
    <source>
        <dbReference type="EMBL" id="XBH06780.1"/>
    </source>
</evidence>
<evidence type="ECO:0000256" key="10">
    <source>
        <dbReference type="HAMAP-Rule" id="MF_00123"/>
    </source>
</evidence>
<evidence type="ECO:0000256" key="4">
    <source>
        <dbReference type="ARBA" id="ARBA00022598"/>
    </source>
</evidence>